<feature type="transmembrane region" description="Helical" evidence="1">
    <location>
        <begin position="63"/>
        <end position="81"/>
    </location>
</feature>
<name>A0ABQ9N3P3_HEVBR</name>
<keyword evidence="1" id="KW-0812">Transmembrane</keyword>
<keyword evidence="2" id="KW-0732">Signal</keyword>
<protein>
    <recommendedName>
        <fullName evidence="5">Secreted protein</fullName>
    </recommendedName>
</protein>
<keyword evidence="1" id="KW-1133">Transmembrane helix</keyword>
<keyword evidence="4" id="KW-1185">Reference proteome</keyword>
<proteinExistence type="predicted"/>
<gene>
    <name evidence="3" type="ORF">P3X46_002328</name>
</gene>
<accession>A0ABQ9N3P3</accession>
<evidence type="ECO:0000256" key="2">
    <source>
        <dbReference type="SAM" id="SignalP"/>
    </source>
</evidence>
<feature type="signal peptide" evidence="2">
    <location>
        <begin position="1"/>
        <end position="29"/>
    </location>
</feature>
<evidence type="ECO:0000313" key="3">
    <source>
        <dbReference type="EMBL" id="KAJ9186794.1"/>
    </source>
</evidence>
<organism evidence="3 4">
    <name type="scientific">Hevea brasiliensis</name>
    <name type="common">Para rubber tree</name>
    <name type="synonym">Siphonia brasiliensis</name>
    <dbReference type="NCBI Taxonomy" id="3981"/>
    <lineage>
        <taxon>Eukaryota</taxon>
        <taxon>Viridiplantae</taxon>
        <taxon>Streptophyta</taxon>
        <taxon>Embryophyta</taxon>
        <taxon>Tracheophyta</taxon>
        <taxon>Spermatophyta</taxon>
        <taxon>Magnoliopsida</taxon>
        <taxon>eudicotyledons</taxon>
        <taxon>Gunneridae</taxon>
        <taxon>Pentapetalae</taxon>
        <taxon>rosids</taxon>
        <taxon>fabids</taxon>
        <taxon>Malpighiales</taxon>
        <taxon>Euphorbiaceae</taxon>
        <taxon>Crotonoideae</taxon>
        <taxon>Micrandreae</taxon>
        <taxon>Hevea</taxon>
    </lineage>
</organism>
<sequence>MCKNSGPSYLFHFTAALAAHLSHFTIALAAHPTSSLNPSVSSWVFLLRSFLGSSISHSTHRSAAISLLRLHFFFGLFSYALSADRLVFIKSSKKNAGTSVGAGMIATHLNCTRKEVKSKMTIWVVTNQIEKLNMLN</sequence>
<evidence type="ECO:0000256" key="1">
    <source>
        <dbReference type="SAM" id="Phobius"/>
    </source>
</evidence>
<dbReference type="EMBL" id="JARPOI010000002">
    <property type="protein sequence ID" value="KAJ9186794.1"/>
    <property type="molecule type" value="Genomic_DNA"/>
</dbReference>
<evidence type="ECO:0008006" key="5">
    <source>
        <dbReference type="Google" id="ProtNLM"/>
    </source>
</evidence>
<evidence type="ECO:0000313" key="4">
    <source>
        <dbReference type="Proteomes" id="UP001174677"/>
    </source>
</evidence>
<keyword evidence="1" id="KW-0472">Membrane</keyword>
<comment type="caution">
    <text evidence="3">The sequence shown here is derived from an EMBL/GenBank/DDBJ whole genome shotgun (WGS) entry which is preliminary data.</text>
</comment>
<dbReference type="Proteomes" id="UP001174677">
    <property type="component" value="Chromosome 2"/>
</dbReference>
<feature type="chain" id="PRO_5045868766" description="Secreted protein" evidence="2">
    <location>
        <begin position="30"/>
        <end position="136"/>
    </location>
</feature>
<reference evidence="3" key="1">
    <citation type="journal article" date="2023" name="Plant Biotechnol. J.">
        <title>Chromosome-level wild Hevea brasiliensis genome provides new tools for genomic-assisted breeding and valuable loci to elevate rubber yield.</title>
        <authorList>
            <person name="Cheng H."/>
            <person name="Song X."/>
            <person name="Hu Y."/>
            <person name="Wu T."/>
            <person name="Yang Q."/>
            <person name="An Z."/>
            <person name="Feng S."/>
            <person name="Deng Z."/>
            <person name="Wu W."/>
            <person name="Zeng X."/>
            <person name="Tu M."/>
            <person name="Wang X."/>
            <person name="Huang H."/>
        </authorList>
    </citation>
    <scope>NUCLEOTIDE SEQUENCE</scope>
    <source>
        <strain evidence="3">MT/VB/25A 57/8</strain>
    </source>
</reference>